<reference evidence="1 2" key="1">
    <citation type="submission" date="2020-07" db="EMBL/GenBank/DDBJ databases">
        <title>Bradyrhizobium diversity isolated from nodules of indigenous legumes of Western Australia.</title>
        <authorList>
            <person name="Klepa M.S."/>
        </authorList>
    </citation>
    <scope>NUCLEOTIDE SEQUENCE [LARGE SCALE GENOMIC DNA]</scope>
    <source>
        <strain evidence="1 2">CNPSo 4010</strain>
    </source>
</reference>
<organism evidence="1 2">
    <name type="scientific">Bradyrhizobium agreste</name>
    <dbReference type="NCBI Taxonomy" id="2751811"/>
    <lineage>
        <taxon>Bacteria</taxon>
        <taxon>Pseudomonadati</taxon>
        <taxon>Pseudomonadota</taxon>
        <taxon>Alphaproteobacteria</taxon>
        <taxon>Hyphomicrobiales</taxon>
        <taxon>Nitrobacteraceae</taxon>
        <taxon>Bradyrhizobium</taxon>
    </lineage>
</organism>
<evidence type="ECO:0000313" key="1">
    <source>
        <dbReference type="EMBL" id="MBH5396417.1"/>
    </source>
</evidence>
<protein>
    <submittedName>
        <fullName evidence="1">Uncharacterized protein</fullName>
    </submittedName>
</protein>
<dbReference type="RefSeq" id="WP_197957840.1">
    <property type="nucleotide sequence ID" value="NZ_JACCHP010000001.1"/>
</dbReference>
<dbReference type="Proteomes" id="UP000807370">
    <property type="component" value="Unassembled WGS sequence"/>
</dbReference>
<keyword evidence="2" id="KW-1185">Reference proteome</keyword>
<proteinExistence type="predicted"/>
<sequence>MTNSDFAVAIFPFLKTSSPVRIGGYNFRSTEDVEGLPPHQATAIDELARMLFVQSDLRVKSASYAILPDIEVHSGDPRLRHLAHLRDVVAYLYAAPHDVLETVFLSPEEISLVLFTPSRVSALLTRPEHHTESVTPLSGPEPDKGDYVPGYNGLYNLRHAFWVEPAHACMARSRK</sequence>
<comment type="caution">
    <text evidence="1">The sequence shown here is derived from an EMBL/GenBank/DDBJ whole genome shotgun (WGS) entry which is preliminary data.</text>
</comment>
<evidence type="ECO:0000313" key="2">
    <source>
        <dbReference type="Proteomes" id="UP000807370"/>
    </source>
</evidence>
<gene>
    <name evidence="1" type="ORF">HZZ13_01120</name>
</gene>
<accession>A0ABS0PGU5</accession>
<name>A0ABS0PGU5_9BRAD</name>
<dbReference type="EMBL" id="JACCHP010000001">
    <property type="protein sequence ID" value="MBH5396417.1"/>
    <property type="molecule type" value="Genomic_DNA"/>
</dbReference>